<evidence type="ECO:0000256" key="5">
    <source>
        <dbReference type="ARBA" id="ARBA00023136"/>
    </source>
</evidence>
<evidence type="ECO:0000256" key="4">
    <source>
        <dbReference type="ARBA" id="ARBA00022989"/>
    </source>
</evidence>
<dbReference type="RefSeq" id="WP_005771590.1">
    <property type="nucleotide sequence ID" value="NC_009727.1"/>
</dbReference>
<dbReference type="EMBL" id="CP000733">
    <property type="protein sequence ID" value="ABS77163.1"/>
    <property type="molecule type" value="Genomic_DNA"/>
</dbReference>
<feature type="transmembrane region" description="Helical" evidence="6">
    <location>
        <begin position="75"/>
        <end position="97"/>
    </location>
</feature>
<protein>
    <submittedName>
        <fullName evidence="8">Transporter, drug/metabolite exporter family</fullName>
    </submittedName>
</protein>
<keyword evidence="4 6" id="KW-1133">Transmembrane helix</keyword>
<organism evidence="8 9">
    <name type="scientific">Coxiella burnetii (strain Dugway 5J108-111)</name>
    <dbReference type="NCBI Taxonomy" id="434922"/>
    <lineage>
        <taxon>Bacteria</taxon>
        <taxon>Pseudomonadati</taxon>
        <taxon>Pseudomonadota</taxon>
        <taxon>Gammaproteobacteria</taxon>
        <taxon>Legionellales</taxon>
        <taxon>Coxiellaceae</taxon>
        <taxon>Coxiella</taxon>
    </lineage>
</organism>
<feature type="transmembrane region" description="Helical" evidence="6">
    <location>
        <begin position="190"/>
        <end position="210"/>
    </location>
</feature>
<dbReference type="PANTHER" id="PTHR32322">
    <property type="entry name" value="INNER MEMBRANE TRANSPORTER"/>
    <property type="match status" value="1"/>
</dbReference>
<keyword evidence="5 6" id="KW-0472">Membrane</keyword>
<feature type="transmembrane region" description="Helical" evidence="6">
    <location>
        <begin position="38"/>
        <end position="59"/>
    </location>
</feature>
<gene>
    <name evidence="8" type="ordered locus">CBUD_1888</name>
</gene>
<feature type="transmembrane region" description="Helical" evidence="6">
    <location>
        <begin position="12"/>
        <end position="32"/>
    </location>
</feature>
<keyword evidence="2" id="KW-1003">Cell membrane</keyword>
<feature type="domain" description="EamA" evidence="7">
    <location>
        <begin position="160"/>
        <end position="293"/>
    </location>
</feature>
<accession>A9KD61</accession>
<feature type="transmembrane region" description="Helical" evidence="6">
    <location>
        <begin position="252"/>
        <end position="271"/>
    </location>
</feature>
<feature type="transmembrane region" description="Helical" evidence="6">
    <location>
        <begin position="157"/>
        <end position="178"/>
    </location>
</feature>
<dbReference type="PROSITE" id="PS51257">
    <property type="entry name" value="PROKAR_LIPOPROTEIN"/>
    <property type="match status" value="1"/>
</dbReference>
<dbReference type="Gene3D" id="1.10.3730.20">
    <property type="match status" value="1"/>
</dbReference>
<evidence type="ECO:0000256" key="6">
    <source>
        <dbReference type="SAM" id="Phobius"/>
    </source>
</evidence>
<evidence type="ECO:0000256" key="1">
    <source>
        <dbReference type="ARBA" id="ARBA00004651"/>
    </source>
</evidence>
<dbReference type="HOGENOM" id="CLU_033863_4_3_6"/>
<evidence type="ECO:0000259" key="7">
    <source>
        <dbReference type="Pfam" id="PF00892"/>
    </source>
</evidence>
<dbReference type="InterPro" id="IPR000620">
    <property type="entry name" value="EamA_dom"/>
</dbReference>
<feature type="transmembrane region" description="Helical" evidence="6">
    <location>
        <begin position="222"/>
        <end position="240"/>
    </location>
</feature>
<dbReference type="InterPro" id="IPR037185">
    <property type="entry name" value="EmrE-like"/>
</dbReference>
<dbReference type="InterPro" id="IPR050638">
    <property type="entry name" value="AA-Vitamin_Transporters"/>
</dbReference>
<comment type="subcellular location">
    <subcellularLocation>
        <location evidence="1">Cell membrane</location>
        <topology evidence="1">Multi-pass membrane protein</topology>
    </subcellularLocation>
</comment>
<proteinExistence type="predicted"/>
<feature type="transmembrane region" description="Helical" evidence="6">
    <location>
        <begin position="277"/>
        <end position="298"/>
    </location>
</feature>
<dbReference type="GO" id="GO:0005886">
    <property type="term" value="C:plasma membrane"/>
    <property type="evidence" value="ECO:0007669"/>
    <property type="project" value="UniProtKB-SubCell"/>
</dbReference>
<feature type="transmembrane region" description="Helical" evidence="6">
    <location>
        <begin position="103"/>
        <end position="124"/>
    </location>
</feature>
<evidence type="ECO:0000313" key="8">
    <source>
        <dbReference type="EMBL" id="ABS77163.1"/>
    </source>
</evidence>
<dbReference type="AlphaFoldDB" id="A9KD61"/>
<feature type="transmembrane region" description="Helical" evidence="6">
    <location>
        <begin position="131"/>
        <end position="151"/>
    </location>
</feature>
<dbReference type="Proteomes" id="UP000008555">
    <property type="component" value="Chromosome"/>
</dbReference>
<dbReference type="KEGG" id="cbd:CBUD_1888"/>
<dbReference type="SUPFAM" id="SSF103481">
    <property type="entry name" value="Multidrug resistance efflux transporter EmrE"/>
    <property type="match status" value="2"/>
</dbReference>
<dbReference type="PANTHER" id="PTHR32322:SF18">
    <property type="entry name" value="S-ADENOSYLMETHIONINE_S-ADENOSYLHOMOCYSTEINE TRANSPORTER"/>
    <property type="match status" value="1"/>
</dbReference>
<feature type="domain" description="EamA" evidence="7">
    <location>
        <begin position="9"/>
        <end position="146"/>
    </location>
</feature>
<name>A9KD61_COXBN</name>
<evidence type="ECO:0000256" key="2">
    <source>
        <dbReference type="ARBA" id="ARBA00022475"/>
    </source>
</evidence>
<evidence type="ECO:0000256" key="3">
    <source>
        <dbReference type="ARBA" id="ARBA00022692"/>
    </source>
</evidence>
<sequence>MEFSKKSWQGYSLLLLAQLMVGVGIVGCKSLLQTIPAVIILAIRFTIGSTFLLLVHLAVSDQKFRPLKQLTRLDWGFIISQALCAGAFFNILLLLGLKYTNANVAGIITSALPAIVVIFSIIFLKERVTISTLLCVGFAVIGLIIIKFHSLQFGSRYQIYGDILILASLIPEATYYILSKLRPNKLPVFLVSALMNGINVLPFLLFLFLRHQSLLMQIAPEQYILLFIVGISSALFYVFWFSGCNHVSSSSAGLITAFMPIATLIIAYLFLGEKITVFQLLGLGLVILSIVFNASRLFGSQSLK</sequence>
<reference evidence="8 9" key="1">
    <citation type="journal article" date="2009" name="Infect. Immun.">
        <title>Comparative genomics reveal extensive transposon-mediated genomic plasticity and diversity among potential effector proteins within the genus Coxiella.</title>
        <authorList>
            <person name="Beare P.A."/>
            <person name="Unsworth N."/>
            <person name="Andoh M."/>
            <person name="Voth D.E."/>
            <person name="Omsland A."/>
            <person name="Gilk S.D."/>
            <person name="Williams K.P."/>
            <person name="Sobral B.W."/>
            <person name="Kupko J.J.III."/>
            <person name="Porcella S.F."/>
            <person name="Samuel J.E."/>
            <person name="Heinzen R.A."/>
        </authorList>
    </citation>
    <scope>NUCLEOTIDE SEQUENCE [LARGE SCALE GENOMIC DNA]</scope>
    <source>
        <strain evidence="8 9">Dugway 5J108-111</strain>
    </source>
</reference>
<keyword evidence="3 6" id="KW-0812">Transmembrane</keyword>
<dbReference type="Pfam" id="PF00892">
    <property type="entry name" value="EamA"/>
    <property type="match status" value="2"/>
</dbReference>
<evidence type="ECO:0000313" key="9">
    <source>
        <dbReference type="Proteomes" id="UP000008555"/>
    </source>
</evidence>